<gene>
    <name evidence="5" type="ORF">QN277_018068</name>
</gene>
<dbReference type="Pfam" id="PF04859">
    <property type="entry name" value="DUF641"/>
    <property type="match status" value="1"/>
</dbReference>
<proteinExistence type="predicted"/>
<sequence>MSEASERPPTAMISSSDAPSLPQSLQTSAFSAPPPTPNVASSLAMECPNAHKPAIKRNSNISEIVSKFTKVCKLTSIGVFSSEIPNLPYLHKPIFNVTSVSEIRSSGSSDWSSEDKTKVHPHPTDDNAGVTVDLMKVFDTVSALKLAYLQLQQAHIPYDPNKIVAADAKVVAELEKLCKFKRDYKQKQPRKVRFNVPQSSRLLRSEMKAKEALLEKLKYQNSDKDSEILRLKKELQDLEMGNRAMAEKIKRFDLEKKKASVLSVDKFQDVYEAASKCIHDFAKPLISLMKASGWDLNLAVKWIENEAVYAKRSDKKYAFEAYIGRRMFHGIRLASYNVEDVLKSEDPIDALMENPDSEFARFCRTKYLVVIHPTMEEKFFGNLDHRTFLLSGKHPRTEFYQLFAKMAKWIWVLLGSAGQIDANATLFSVNRGSKFCSLYMESVGEERNMVVVSDEERSNWKVQFMIMPGFRIGQTLVKSRVFVSAS</sequence>
<dbReference type="PANTHER" id="PTHR31161">
    <property type="entry name" value="PROTEIN GRAVITROPIC IN THE LIGHT 1"/>
    <property type="match status" value="1"/>
</dbReference>
<dbReference type="AlphaFoldDB" id="A0AAE1JUY9"/>
<feature type="domain" description="DUF641" evidence="3">
    <location>
        <begin position="134"/>
        <end position="248"/>
    </location>
</feature>
<dbReference type="Pfam" id="PF24994">
    <property type="entry name" value="GIL1_IRKI_C"/>
    <property type="match status" value="1"/>
</dbReference>
<protein>
    <recommendedName>
        <fullName evidence="7">DUF641 domain-containing protein</fullName>
    </recommendedName>
</protein>
<dbReference type="Proteomes" id="UP001293593">
    <property type="component" value="Unassembled WGS sequence"/>
</dbReference>
<evidence type="ECO:0000256" key="1">
    <source>
        <dbReference type="SAM" id="Coils"/>
    </source>
</evidence>
<evidence type="ECO:0000259" key="3">
    <source>
        <dbReference type="Pfam" id="PF04859"/>
    </source>
</evidence>
<keyword evidence="6" id="KW-1185">Reference proteome</keyword>
<evidence type="ECO:0000313" key="5">
    <source>
        <dbReference type="EMBL" id="KAK4274907.1"/>
    </source>
</evidence>
<dbReference type="EMBL" id="JAWXYG010000004">
    <property type="protein sequence ID" value="KAK4274907.1"/>
    <property type="molecule type" value="Genomic_DNA"/>
</dbReference>
<evidence type="ECO:0000313" key="6">
    <source>
        <dbReference type="Proteomes" id="UP001293593"/>
    </source>
</evidence>
<dbReference type="InterPro" id="IPR040225">
    <property type="entry name" value="GIL1-like"/>
</dbReference>
<dbReference type="InterPro" id="IPR006943">
    <property type="entry name" value="DUF641_pln"/>
</dbReference>
<accession>A0AAE1JUY9</accession>
<feature type="compositionally biased region" description="Polar residues" evidence="2">
    <location>
        <begin position="12"/>
        <end position="30"/>
    </location>
</feature>
<keyword evidence="1" id="KW-0175">Coiled coil</keyword>
<evidence type="ECO:0008006" key="7">
    <source>
        <dbReference type="Google" id="ProtNLM"/>
    </source>
</evidence>
<feature type="region of interest" description="Disordered" evidence="2">
    <location>
        <begin position="1"/>
        <end position="39"/>
    </location>
</feature>
<comment type="caution">
    <text evidence="5">The sequence shown here is derived from an EMBL/GenBank/DDBJ whole genome shotgun (WGS) entry which is preliminary data.</text>
</comment>
<dbReference type="GO" id="GO:0009639">
    <property type="term" value="P:response to red or far red light"/>
    <property type="evidence" value="ECO:0007669"/>
    <property type="project" value="InterPro"/>
</dbReference>
<evidence type="ECO:0000259" key="4">
    <source>
        <dbReference type="Pfam" id="PF24994"/>
    </source>
</evidence>
<feature type="domain" description="GIL1/IRKI C-terminal" evidence="4">
    <location>
        <begin position="427"/>
        <end position="482"/>
    </location>
</feature>
<evidence type="ECO:0000256" key="2">
    <source>
        <dbReference type="SAM" id="MobiDB-lite"/>
    </source>
</evidence>
<name>A0AAE1JUY9_9FABA</name>
<organism evidence="5 6">
    <name type="scientific">Acacia crassicarpa</name>
    <name type="common">northern wattle</name>
    <dbReference type="NCBI Taxonomy" id="499986"/>
    <lineage>
        <taxon>Eukaryota</taxon>
        <taxon>Viridiplantae</taxon>
        <taxon>Streptophyta</taxon>
        <taxon>Embryophyta</taxon>
        <taxon>Tracheophyta</taxon>
        <taxon>Spermatophyta</taxon>
        <taxon>Magnoliopsida</taxon>
        <taxon>eudicotyledons</taxon>
        <taxon>Gunneridae</taxon>
        <taxon>Pentapetalae</taxon>
        <taxon>rosids</taxon>
        <taxon>fabids</taxon>
        <taxon>Fabales</taxon>
        <taxon>Fabaceae</taxon>
        <taxon>Caesalpinioideae</taxon>
        <taxon>mimosoid clade</taxon>
        <taxon>Acacieae</taxon>
        <taxon>Acacia</taxon>
    </lineage>
</organism>
<dbReference type="InterPro" id="IPR056813">
    <property type="entry name" value="GIL1_IRKI_C"/>
</dbReference>
<feature type="coiled-coil region" evidence="1">
    <location>
        <begin position="214"/>
        <end position="248"/>
    </location>
</feature>
<reference evidence="5" key="1">
    <citation type="submission" date="2023-10" db="EMBL/GenBank/DDBJ databases">
        <title>Chromosome-level genome of the transformable northern wattle, Acacia crassicarpa.</title>
        <authorList>
            <person name="Massaro I."/>
            <person name="Sinha N.R."/>
            <person name="Poethig S."/>
            <person name="Leichty A.R."/>
        </authorList>
    </citation>
    <scope>NUCLEOTIDE SEQUENCE</scope>
    <source>
        <strain evidence="5">Acra3RX</strain>
        <tissue evidence="5">Leaf</tissue>
    </source>
</reference>
<dbReference type="GO" id="GO:0009959">
    <property type="term" value="P:negative gravitropism"/>
    <property type="evidence" value="ECO:0007669"/>
    <property type="project" value="InterPro"/>
</dbReference>